<protein>
    <recommendedName>
        <fullName evidence="2">YCII-related domain-containing protein</fullName>
    </recommendedName>
</protein>
<feature type="non-terminal residue" evidence="1">
    <location>
        <position position="84"/>
    </location>
</feature>
<dbReference type="AlphaFoldDB" id="X1T375"/>
<evidence type="ECO:0008006" key="2">
    <source>
        <dbReference type="Google" id="ProtNLM"/>
    </source>
</evidence>
<comment type="caution">
    <text evidence="1">The sequence shown here is derived from an EMBL/GenBank/DDBJ whole genome shotgun (WGS) entry which is preliminary data.</text>
</comment>
<name>X1T375_9ZZZZ</name>
<gene>
    <name evidence="1" type="ORF">S12H4_33610</name>
</gene>
<proteinExistence type="predicted"/>
<organism evidence="1">
    <name type="scientific">marine sediment metagenome</name>
    <dbReference type="NCBI Taxonomy" id="412755"/>
    <lineage>
        <taxon>unclassified sequences</taxon>
        <taxon>metagenomes</taxon>
        <taxon>ecological metagenomes</taxon>
    </lineage>
</organism>
<dbReference type="Gene3D" id="3.30.70.100">
    <property type="match status" value="1"/>
</dbReference>
<accession>X1T375</accession>
<reference evidence="1" key="1">
    <citation type="journal article" date="2014" name="Front. Microbiol.">
        <title>High frequency of phylogenetically diverse reductive dehalogenase-homologous genes in deep subseafloor sedimentary metagenomes.</title>
        <authorList>
            <person name="Kawai M."/>
            <person name="Futagami T."/>
            <person name="Toyoda A."/>
            <person name="Takaki Y."/>
            <person name="Nishi S."/>
            <person name="Hori S."/>
            <person name="Arai W."/>
            <person name="Tsubouchi T."/>
            <person name="Morono Y."/>
            <person name="Uchiyama I."/>
            <person name="Ito T."/>
            <person name="Fujiyama A."/>
            <person name="Inagaki F."/>
            <person name="Takami H."/>
        </authorList>
    </citation>
    <scope>NUCLEOTIDE SEQUENCE</scope>
    <source>
        <strain evidence="1">Expedition CK06-06</strain>
    </source>
</reference>
<dbReference type="EMBL" id="BARW01019820">
    <property type="protein sequence ID" value="GAI99777.1"/>
    <property type="molecule type" value="Genomic_DNA"/>
</dbReference>
<sequence>MAKEIILYNLRDDVKEEDYVKWCEDYKGPLLIGLPGLKSFTLLKMMGGVQGNGQKGSPPSPTKPPFNYIGILDVVSPKEWEKSR</sequence>
<evidence type="ECO:0000313" key="1">
    <source>
        <dbReference type="EMBL" id="GAI99777.1"/>
    </source>
</evidence>